<accession>A0AAQ3KP96</accession>
<evidence type="ECO:0000256" key="7">
    <source>
        <dbReference type="ARBA" id="ARBA00023242"/>
    </source>
</evidence>
<comment type="subcellular location">
    <subcellularLocation>
        <location evidence="1 9 10">Nucleus</location>
    </subcellularLocation>
</comment>
<feature type="domain" description="Homeobox" evidence="12">
    <location>
        <begin position="2"/>
        <end position="67"/>
    </location>
</feature>
<proteinExistence type="inferred from homology"/>
<comment type="similarity">
    <text evidence="8">Belongs to the WUS homeobox family.</text>
</comment>
<feature type="DNA-binding region" description="Homeobox" evidence="9">
    <location>
        <begin position="4"/>
        <end position="68"/>
    </location>
</feature>
<dbReference type="GO" id="GO:0003677">
    <property type="term" value="F:DNA binding"/>
    <property type="evidence" value="ECO:0007669"/>
    <property type="project" value="UniProtKB-UniRule"/>
</dbReference>
<dbReference type="PANTHER" id="PTHR45940">
    <property type="entry name" value="WUSCHEL-RELATED HOMEOBOX 1-RELATED"/>
    <property type="match status" value="1"/>
</dbReference>
<keyword evidence="7 9" id="KW-0539">Nucleus</keyword>
<dbReference type="FunFam" id="1.10.10.60:FF:000146">
    <property type="entry name" value="WUSCHEL-related homeobox 4"/>
    <property type="match status" value="1"/>
</dbReference>
<keyword evidence="14" id="KW-1185">Reference proteome</keyword>
<evidence type="ECO:0000313" key="14">
    <source>
        <dbReference type="Proteomes" id="UP001327560"/>
    </source>
</evidence>
<organism evidence="13 14">
    <name type="scientific">Canna indica</name>
    <name type="common">Indian-shot</name>
    <dbReference type="NCBI Taxonomy" id="4628"/>
    <lineage>
        <taxon>Eukaryota</taxon>
        <taxon>Viridiplantae</taxon>
        <taxon>Streptophyta</taxon>
        <taxon>Embryophyta</taxon>
        <taxon>Tracheophyta</taxon>
        <taxon>Spermatophyta</taxon>
        <taxon>Magnoliopsida</taxon>
        <taxon>Liliopsida</taxon>
        <taxon>Zingiberales</taxon>
        <taxon>Cannaceae</taxon>
        <taxon>Canna</taxon>
    </lineage>
</organism>
<evidence type="ECO:0000256" key="3">
    <source>
        <dbReference type="ARBA" id="ARBA00023015"/>
    </source>
</evidence>
<gene>
    <name evidence="13" type="ORF">Cni_G21310</name>
</gene>
<evidence type="ECO:0000256" key="11">
    <source>
        <dbReference type="SAM" id="MobiDB-lite"/>
    </source>
</evidence>
<evidence type="ECO:0000256" key="1">
    <source>
        <dbReference type="ARBA" id="ARBA00004123"/>
    </source>
</evidence>
<dbReference type="InterPro" id="IPR044555">
    <property type="entry name" value="WUSCHEL-like"/>
</dbReference>
<dbReference type="Proteomes" id="UP001327560">
    <property type="component" value="Chromosome 7"/>
</dbReference>
<dbReference type="InterPro" id="IPR009057">
    <property type="entry name" value="Homeodomain-like_sf"/>
</dbReference>
<evidence type="ECO:0000256" key="10">
    <source>
        <dbReference type="RuleBase" id="RU000682"/>
    </source>
</evidence>
<keyword evidence="4 9" id="KW-0238">DNA-binding</keyword>
<dbReference type="PANTHER" id="PTHR45940:SF42">
    <property type="entry name" value="WUSCHEL-RELATED HOMEOBOX 3"/>
    <property type="match status" value="1"/>
</dbReference>
<evidence type="ECO:0000256" key="4">
    <source>
        <dbReference type="ARBA" id="ARBA00023125"/>
    </source>
</evidence>
<dbReference type="PROSITE" id="PS50071">
    <property type="entry name" value="HOMEOBOX_2"/>
    <property type="match status" value="1"/>
</dbReference>
<evidence type="ECO:0000256" key="6">
    <source>
        <dbReference type="ARBA" id="ARBA00023163"/>
    </source>
</evidence>
<feature type="region of interest" description="Disordered" evidence="11">
    <location>
        <begin position="176"/>
        <end position="195"/>
    </location>
</feature>
<keyword evidence="6" id="KW-0804">Transcription</keyword>
<protein>
    <recommendedName>
        <fullName evidence="12">Homeobox domain-containing protein</fullName>
    </recommendedName>
</protein>
<reference evidence="13 14" key="1">
    <citation type="submission" date="2023-10" db="EMBL/GenBank/DDBJ databases">
        <title>Chromosome-scale genome assembly provides insights into flower coloration mechanisms of Canna indica.</title>
        <authorList>
            <person name="Li C."/>
        </authorList>
    </citation>
    <scope>NUCLEOTIDE SEQUENCE [LARGE SCALE GENOMIC DNA]</scope>
    <source>
        <tissue evidence="13">Flower</tissue>
    </source>
</reference>
<feature type="compositionally biased region" description="Polar residues" evidence="11">
    <location>
        <begin position="186"/>
        <end position="195"/>
    </location>
</feature>
<keyword evidence="5 9" id="KW-0371">Homeobox</keyword>
<dbReference type="SUPFAM" id="SSF46689">
    <property type="entry name" value="Homeodomain-like"/>
    <property type="match status" value="1"/>
</dbReference>
<evidence type="ECO:0000313" key="13">
    <source>
        <dbReference type="EMBL" id="WOL12543.1"/>
    </source>
</evidence>
<evidence type="ECO:0000256" key="9">
    <source>
        <dbReference type="PROSITE-ProRule" id="PRU00108"/>
    </source>
</evidence>
<dbReference type="InterPro" id="IPR001356">
    <property type="entry name" value="HD"/>
</dbReference>
<dbReference type="GO" id="GO:0003700">
    <property type="term" value="F:DNA-binding transcription factor activity"/>
    <property type="evidence" value="ECO:0007669"/>
    <property type="project" value="InterPro"/>
</dbReference>
<dbReference type="Pfam" id="PF00046">
    <property type="entry name" value="Homeodomain"/>
    <property type="match status" value="1"/>
</dbReference>
<sequence length="195" mass="22428">MPQAPSTRWCPTPEQLMILEELYRSGVRTPDASQIQQITTHLSCYGRIEGKNVFYWFQNHKARERQKLRRRLSCMHHQFFCSGYPLPVLPPPHRPLHFFQDDPLSPLLQYPPSHLFHQDPTQQGLNLLCKLESKGEDQYLPNSEAYASEWMATMDVPHTNPTCCKPLKTLDLFPTKSTGVKEEGNTSKSMSTSPS</sequence>
<dbReference type="GO" id="GO:0099402">
    <property type="term" value="P:plant organ development"/>
    <property type="evidence" value="ECO:0007669"/>
    <property type="project" value="InterPro"/>
</dbReference>
<dbReference type="AlphaFoldDB" id="A0AAQ3KP96"/>
<dbReference type="SMART" id="SM00389">
    <property type="entry name" value="HOX"/>
    <property type="match status" value="1"/>
</dbReference>
<keyword evidence="2" id="KW-0217">Developmental protein</keyword>
<dbReference type="GO" id="GO:0005634">
    <property type="term" value="C:nucleus"/>
    <property type="evidence" value="ECO:0007669"/>
    <property type="project" value="UniProtKB-SubCell"/>
</dbReference>
<keyword evidence="3" id="KW-0805">Transcription regulation</keyword>
<evidence type="ECO:0000259" key="12">
    <source>
        <dbReference type="PROSITE" id="PS50071"/>
    </source>
</evidence>
<evidence type="ECO:0000256" key="5">
    <source>
        <dbReference type="ARBA" id="ARBA00023155"/>
    </source>
</evidence>
<dbReference type="Gene3D" id="1.10.10.60">
    <property type="entry name" value="Homeodomain-like"/>
    <property type="match status" value="1"/>
</dbReference>
<evidence type="ECO:0000256" key="8">
    <source>
        <dbReference type="ARBA" id="ARBA00024040"/>
    </source>
</evidence>
<dbReference type="CDD" id="cd00086">
    <property type="entry name" value="homeodomain"/>
    <property type="match status" value="1"/>
</dbReference>
<evidence type="ECO:0000256" key="2">
    <source>
        <dbReference type="ARBA" id="ARBA00022473"/>
    </source>
</evidence>
<name>A0AAQ3KP96_9LILI</name>
<dbReference type="EMBL" id="CP136896">
    <property type="protein sequence ID" value="WOL12543.1"/>
    <property type="molecule type" value="Genomic_DNA"/>
</dbReference>